<protein>
    <submittedName>
        <fullName evidence="3">Uncharacterized protein</fullName>
    </submittedName>
</protein>
<dbReference type="AlphaFoldDB" id="A0AAP0NS08"/>
<comment type="caution">
    <text evidence="3">The sequence shown here is derived from an EMBL/GenBank/DDBJ whole genome shotgun (WGS) entry which is preliminary data.</text>
</comment>
<reference evidence="3 4" key="1">
    <citation type="submission" date="2024-01" db="EMBL/GenBank/DDBJ databases">
        <title>Genome assemblies of Stephania.</title>
        <authorList>
            <person name="Yang L."/>
        </authorList>
    </citation>
    <scope>NUCLEOTIDE SEQUENCE [LARGE SCALE GENOMIC DNA]</scope>
    <source>
        <strain evidence="3">QJT</strain>
        <tissue evidence="3">Leaf</tissue>
    </source>
</reference>
<evidence type="ECO:0000313" key="3">
    <source>
        <dbReference type="EMBL" id="KAK9117682.1"/>
    </source>
</evidence>
<keyword evidence="1" id="KW-0808">Transferase</keyword>
<name>A0AAP0NS08_9MAGN</name>
<dbReference type="InterPro" id="IPR023213">
    <property type="entry name" value="CAT-like_dom_sf"/>
</dbReference>
<evidence type="ECO:0000256" key="2">
    <source>
        <dbReference type="ARBA" id="ARBA00023315"/>
    </source>
</evidence>
<dbReference type="InterPro" id="IPR051504">
    <property type="entry name" value="Plant_metabolite_acyltrans"/>
</dbReference>
<accession>A0AAP0NS08</accession>
<dbReference type="Gene3D" id="3.30.559.10">
    <property type="entry name" value="Chloramphenicol acetyltransferase-like domain"/>
    <property type="match status" value="2"/>
</dbReference>
<dbReference type="PANTHER" id="PTHR31625">
    <property type="match status" value="1"/>
</dbReference>
<sequence>MAVKVIEESQIGAQADSTPPKTCIPLTFFDVFWIIMPPVKRLFFYEFDQHSSSQHFIETVLPNIKHSLSLALQHFYPFAGHLTTPDHHDSVPEIAYSEGDSITLIAAETDSDFQHLSGHHARDVSEFFPLVPKLEYSQLIAVQVTLFPNSGFTVGITNSHVIADGKITTHFVKYWASICKLGAQNPVLLSESSLPFFDRSVVNDPKGLDKLYLKQMREFEEMVKSFQVANALTPGHPIIDKVRATFVLGRVEIEKLKQWVTSKMSSTFHVSTFVIACAYVWVCWAKCKRDEDVERLFFGFSADCRGRLDPPLPKFYFGNCVRGCAVQANKRDLIGEDGMVVAAEMIGREVERLNKHSVMEGAETYISDISSVMGSGAKGLSVAGSPTFKVYETDFGWGRPKKVEVVSIEDSGAISLSESRDDESGGVEVGLVLNKIEMDCFASLFEEALKSVTETDWIHGCPNFISGTA</sequence>
<keyword evidence="2" id="KW-0012">Acyltransferase</keyword>
<gene>
    <name evidence="3" type="ORF">Sjap_016629</name>
</gene>
<evidence type="ECO:0000256" key="1">
    <source>
        <dbReference type="ARBA" id="ARBA00022679"/>
    </source>
</evidence>
<evidence type="ECO:0000313" key="4">
    <source>
        <dbReference type="Proteomes" id="UP001417504"/>
    </source>
</evidence>
<dbReference type="Proteomes" id="UP001417504">
    <property type="component" value="Unassembled WGS sequence"/>
</dbReference>
<dbReference type="GO" id="GO:0016747">
    <property type="term" value="F:acyltransferase activity, transferring groups other than amino-acyl groups"/>
    <property type="evidence" value="ECO:0007669"/>
    <property type="project" value="UniProtKB-ARBA"/>
</dbReference>
<organism evidence="3 4">
    <name type="scientific">Stephania japonica</name>
    <dbReference type="NCBI Taxonomy" id="461633"/>
    <lineage>
        <taxon>Eukaryota</taxon>
        <taxon>Viridiplantae</taxon>
        <taxon>Streptophyta</taxon>
        <taxon>Embryophyta</taxon>
        <taxon>Tracheophyta</taxon>
        <taxon>Spermatophyta</taxon>
        <taxon>Magnoliopsida</taxon>
        <taxon>Ranunculales</taxon>
        <taxon>Menispermaceae</taxon>
        <taxon>Menispermoideae</taxon>
        <taxon>Cissampelideae</taxon>
        <taxon>Stephania</taxon>
    </lineage>
</organism>
<dbReference type="EMBL" id="JBBNAE010000006">
    <property type="protein sequence ID" value="KAK9117682.1"/>
    <property type="molecule type" value="Genomic_DNA"/>
</dbReference>
<dbReference type="Pfam" id="PF02458">
    <property type="entry name" value="Transferase"/>
    <property type="match status" value="1"/>
</dbReference>
<proteinExistence type="predicted"/>
<keyword evidence="4" id="KW-1185">Reference proteome</keyword>